<feature type="transmembrane region" description="Helical" evidence="1">
    <location>
        <begin position="94"/>
        <end position="118"/>
    </location>
</feature>
<keyword evidence="1" id="KW-0472">Membrane</keyword>
<feature type="transmembrane region" description="Helical" evidence="1">
    <location>
        <begin position="291"/>
        <end position="306"/>
    </location>
</feature>
<keyword evidence="1" id="KW-1133">Transmembrane helix</keyword>
<dbReference type="OrthoDB" id="2676872at2"/>
<keyword evidence="3" id="KW-1185">Reference proteome</keyword>
<dbReference type="PATRIC" id="fig|1178515.4.peg.2633"/>
<feature type="transmembrane region" description="Helical" evidence="1">
    <location>
        <begin position="221"/>
        <end position="238"/>
    </location>
</feature>
<dbReference type="RefSeq" id="WP_068607176.1">
    <property type="nucleotide sequence ID" value="NZ_CP011388.1"/>
</dbReference>
<feature type="transmembrane region" description="Helical" evidence="1">
    <location>
        <begin position="187"/>
        <end position="209"/>
    </location>
</feature>
<protein>
    <recommendedName>
        <fullName evidence="4">Glycosyltransferase RgtA/B/C/D-like domain-containing protein</fullName>
    </recommendedName>
</protein>
<evidence type="ECO:0008006" key="4">
    <source>
        <dbReference type="Google" id="ProtNLM"/>
    </source>
</evidence>
<feature type="transmembrane region" description="Helical" evidence="1">
    <location>
        <begin position="378"/>
        <end position="396"/>
    </location>
</feature>
<feature type="transmembrane region" description="Helical" evidence="1">
    <location>
        <begin position="318"/>
        <end position="341"/>
    </location>
</feature>
<accession>A0A172TJT9</accession>
<reference evidence="2 3" key="1">
    <citation type="submission" date="2015-01" db="EMBL/GenBank/DDBJ databases">
        <title>Paenibacillus swuensis/DY6/whole genome sequencing.</title>
        <authorList>
            <person name="Kim M.K."/>
            <person name="Srinivasan S."/>
            <person name="Lee J.-J."/>
        </authorList>
    </citation>
    <scope>NUCLEOTIDE SEQUENCE [LARGE SCALE GENOMIC DNA]</scope>
    <source>
        <strain evidence="2 3">DY6</strain>
    </source>
</reference>
<dbReference type="STRING" id="1178515.SY83_13135"/>
<dbReference type="Proteomes" id="UP000076927">
    <property type="component" value="Chromosome"/>
</dbReference>
<dbReference type="KEGG" id="pswu:SY83_13135"/>
<keyword evidence="1" id="KW-0812">Transmembrane</keyword>
<feature type="transmembrane region" description="Helical" evidence="1">
    <location>
        <begin position="403"/>
        <end position="423"/>
    </location>
</feature>
<gene>
    <name evidence="2" type="ORF">SY83_13135</name>
</gene>
<proteinExistence type="predicted"/>
<evidence type="ECO:0000256" key="1">
    <source>
        <dbReference type="SAM" id="Phobius"/>
    </source>
</evidence>
<feature type="transmembrane region" description="Helical" evidence="1">
    <location>
        <begin position="461"/>
        <end position="478"/>
    </location>
</feature>
<name>A0A172TJT9_9BACL</name>
<feature type="transmembrane region" description="Helical" evidence="1">
    <location>
        <begin position="64"/>
        <end position="82"/>
    </location>
</feature>
<sequence length="708" mass="81613">MFYFLIVLIFYVSLSSAYGLVTRIKFVDKYIDNQQGSVILLPFLGMSILISILQTAGIFVGTKYITPLIVTGGLILAINMTNKVRIKSYLNNNVNYYVVTILTLVVLIYSMPSIIAGFPTSFSSINNDLIFYLSIPEWLQDHTYFAKPISDQLHPFYSIAELHFSRFSRVGADYINTLGMDFFNIGAIHTFNIMSCLYVIFVALATYYVSKYCFKLSNSITYTWMFLSSINSLVYWMFTTQYMPQLGGNAYYLLSIGLLYRLFHEKNNKLLLQSALSIVGLISIYSEYTAYLALPVFIYIVYLAIIEKHKLLDLLKRLSLLIVCCILLNPVAVYLCVRYNLFAYTTTQNNTGIVEYIPFSNQILMLLGIKTLDYNKPTLLIILISIIIIAVMLFGLIKLKKEVFRYILLYLSFIVLMLFYLTFINHFPYGYYKTLMFAIPIAMLLFSVGTNELLKNERKRYLPLLLAVLLIFNIPQMYKLQNGILNNGHLITNTYLELNEMEKLIPINETLYIEGYTMNEQHMIAYFLKERSLFFVNSNSYFTPLNKQENAPVKYTLKQSATDITPQNGETIWSNQKFNLIRNSNNDFKLNLGVGWHQIERWANVPTRWTEEKFTLNLSSRKNISNSIEFNAYLPPEVKERTLDIFVSDKKISEIKITNDKQTYSIPILNSNSSSGFEIQIKVREGAVQVGSDPRMLGIAIQNIKMTE</sequence>
<dbReference type="AlphaFoldDB" id="A0A172TJT9"/>
<organism evidence="2 3">
    <name type="scientific">Paenibacillus swuensis</name>
    <dbReference type="NCBI Taxonomy" id="1178515"/>
    <lineage>
        <taxon>Bacteria</taxon>
        <taxon>Bacillati</taxon>
        <taxon>Bacillota</taxon>
        <taxon>Bacilli</taxon>
        <taxon>Bacillales</taxon>
        <taxon>Paenibacillaceae</taxon>
        <taxon>Paenibacillus</taxon>
    </lineage>
</organism>
<evidence type="ECO:0000313" key="3">
    <source>
        <dbReference type="Proteomes" id="UP000076927"/>
    </source>
</evidence>
<dbReference type="EMBL" id="CP011388">
    <property type="protein sequence ID" value="ANE47053.1"/>
    <property type="molecule type" value="Genomic_DNA"/>
</dbReference>
<feature type="transmembrane region" description="Helical" evidence="1">
    <location>
        <begin position="6"/>
        <end position="26"/>
    </location>
</feature>
<evidence type="ECO:0000313" key="2">
    <source>
        <dbReference type="EMBL" id="ANE47053.1"/>
    </source>
</evidence>
<feature type="transmembrane region" description="Helical" evidence="1">
    <location>
        <begin position="429"/>
        <end position="449"/>
    </location>
</feature>
<feature type="transmembrane region" description="Helical" evidence="1">
    <location>
        <begin position="38"/>
        <end position="58"/>
    </location>
</feature>